<evidence type="ECO:0000256" key="7">
    <source>
        <dbReference type="SAM" id="MobiDB-lite"/>
    </source>
</evidence>
<accession>A0A3Q1BJZ3</accession>
<comment type="similarity">
    <text evidence="2">Belongs to the fibroblast growth factor-binding protein family.</text>
</comment>
<feature type="compositionally biased region" description="Low complexity" evidence="7">
    <location>
        <begin position="230"/>
        <end position="247"/>
    </location>
</feature>
<keyword evidence="8" id="KW-1133">Transmembrane helix</keyword>
<reference evidence="9" key="2">
    <citation type="submission" date="2025-08" db="UniProtKB">
        <authorList>
            <consortium name="Ensembl"/>
        </authorList>
    </citation>
    <scope>IDENTIFICATION</scope>
</reference>
<evidence type="ECO:0000256" key="5">
    <source>
        <dbReference type="ARBA" id="ARBA00023157"/>
    </source>
</evidence>
<dbReference type="InterPro" id="IPR010510">
    <property type="entry name" value="FGF1-bd"/>
</dbReference>
<dbReference type="Pfam" id="PF06473">
    <property type="entry name" value="FGF-BP1"/>
    <property type="match status" value="1"/>
</dbReference>
<reference evidence="9" key="3">
    <citation type="submission" date="2025-09" db="UniProtKB">
        <authorList>
            <consortium name="Ensembl"/>
        </authorList>
    </citation>
    <scope>IDENTIFICATION</scope>
</reference>
<keyword evidence="5" id="KW-1015">Disulfide bond</keyword>
<evidence type="ECO:0000256" key="2">
    <source>
        <dbReference type="ARBA" id="ARBA00008326"/>
    </source>
</evidence>
<dbReference type="GeneTree" id="ENSGT00940000154372"/>
<sequence length="308" mass="34995">MCASFRPTAPPLVSRRLTLFLPQFMFTLSLWLICVCMFVCLCLYTDISPHPSPSVTPTPNAAMRAKMRLLLLVFAAAVCVSYAQTSNNSNDNRQQQQPQQQQQQQRSIWDEAIKFTTKTKDSCTMVVSGAGDYTRLRVSCKGQTPGRSYYCDFQGKPNLCRAYNLNPRHYFTQMMWDLRKLSHACQGPRIYRPQMCKKYPDEAQMTFLASWPKTTTPKPSKPVQEPRRPAVPAQTKPATTPKPVKPQSQPIKPQPGKGTQTKKTTLKPGKTTTRPTEQPGSKASRMASEYCWKSFHGICTYFISWFQN</sequence>
<evidence type="ECO:0000256" key="6">
    <source>
        <dbReference type="ARBA" id="ARBA00023183"/>
    </source>
</evidence>
<feature type="compositionally biased region" description="Low complexity" evidence="7">
    <location>
        <begin position="254"/>
        <end position="276"/>
    </location>
</feature>
<dbReference type="PANTHER" id="PTHR15258:SF1">
    <property type="entry name" value="FIBROBLAST GROWTH FACTOR-BINDING PROTEIN 2"/>
    <property type="match status" value="1"/>
</dbReference>
<keyword evidence="3" id="KW-0964">Secreted</keyword>
<evidence type="ECO:0000313" key="10">
    <source>
        <dbReference type="Proteomes" id="UP001501940"/>
    </source>
</evidence>
<organism evidence="9 10">
    <name type="scientific">Amphiprion ocellaris</name>
    <name type="common">Clown anemonefish</name>
    <dbReference type="NCBI Taxonomy" id="80972"/>
    <lineage>
        <taxon>Eukaryota</taxon>
        <taxon>Metazoa</taxon>
        <taxon>Chordata</taxon>
        <taxon>Craniata</taxon>
        <taxon>Vertebrata</taxon>
        <taxon>Euteleostomi</taxon>
        <taxon>Actinopterygii</taxon>
        <taxon>Neopterygii</taxon>
        <taxon>Teleostei</taxon>
        <taxon>Neoteleostei</taxon>
        <taxon>Acanthomorphata</taxon>
        <taxon>Ovalentaria</taxon>
        <taxon>Pomacentridae</taxon>
        <taxon>Amphiprion</taxon>
    </lineage>
</organism>
<evidence type="ECO:0000256" key="1">
    <source>
        <dbReference type="ARBA" id="ARBA00004613"/>
    </source>
</evidence>
<evidence type="ECO:0000256" key="4">
    <source>
        <dbReference type="ARBA" id="ARBA00022729"/>
    </source>
</evidence>
<evidence type="ECO:0008006" key="11">
    <source>
        <dbReference type="Google" id="ProtNLM"/>
    </source>
</evidence>
<feature type="transmembrane region" description="Helical" evidence="8">
    <location>
        <begin position="20"/>
        <end position="44"/>
    </location>
</feature>
<dbReference type="PANTHER" id="PTHR15258">
    <property type="entry name" value="FGF BINDING PROTEIN-RELATED"/>
    <property type="match status" value="1"/>
</dbReference>
<dbReference type="GO" id="GO:0005576">
    <property type="term" value="C:extracellular region"/>
    <property type="evidence" value="ECO:0007669"/>
    <property type="project" value="UniProtKB-SubCell"/>
</dbReference>
<proteinExistence type="inferred from homology"/>
<dbReference type="Ensembl" id="ENSAOCT00000020893.2">
    <property type="protein sequence ID" value="ENSAOCP00000013004.2"/>
    <property type="gene ID" value="ENSAOCG00000033050.1"/>
</dbReference>
<name>A0A3Q1BJZ3_AMPOC</name>
<protein>
    <recommendedName>
        <fullName evidence="11">Fibroblast growth factor binding protein 2b</fullName>
    </recommendedName>
</protein>
<evidence type="ECO:0000256" key="8">
    <source>
        <dbReference type="SAM" id="Phobius"/>
    </source>
</evidence>
<keyword evidence="6" id="KW-0340">Growth factor binding</keyword>
<feature type="region of interest" description="Disordered" evidence="7">
    <location>
        <begin position="210"/>
        <end position="284"/>
    </location>
</feature>
<keyword evidence="10" id="KW-1185">Reference proteome</keyword>
<dbReference type="AlphaFoldDB" id="A0A3Q1BJZ3"/>
<comment type="subcellular location">
    <subcellularLocation>
        <location evidence="1">Secreted</location>
    </subcellularLocation>
</comment>
<keyword evidence="4" id="KW-0732">Signal</keyword>
<feature type="transmembrane region" description="Helical" evidence="8">
    <location>
        <begin position="65"/>
        <end position="83"/>
    </location>
</feature>
<keyword evidence="8" id="KW-0472">Membrane</keyword>
<evidence type="ECO:0000313" key="9">
    <source>
        <dbReference type="Ensembl" id="ENSAOCP00000013004.2"/>
    </source>
</evidence>
<reference evidence="9 10" key="1">
    <citation type="submission" date="2022-01" db="EMBL/GenBank/DDBJ databases">
        <title>A chromosome-scale genome assembly of the false clownfish, Amphiprion ocellaris.</title>
        <authorList>
            <person name="Ryu T."/>
        </authorList>
    </citation>
    <scope>NUCLEOTIDE SEQUENCE [LARGE SCALE GENOMIC DNA]</scope>
</reference>
<dbReference type="GO" id="GO:0007267">
    <property type="term" value="P:cell-cell signaling"/>
    <property type="evidence" value="ECO:0007669"/>
    <property type="project" value="TreeGrafter"/>
</dbReference>
<dbReference type="Proteomes" id="UP001501940">
    <property type="component" value="Chromosome 4"/>
</dbReference>
<keyword evidence="8" id="KW-0812">Transmembrane</keyword>
<feature type="compositionally biased region" description="Low complexity" evidence="7">
    <location>
        <begin position="212"/>
        <end position="222"/>
    </location>
</feature>
<dbReference type="GO" id="GO:0019838">
    <property type="term" value="F:growth factor binding"/>
    <property type="evidence" value="ECO:0007669"/>
    <property type="project" value="UniProtKB-KW"/>
</dbReference>
<evidence type="ECO:0000256" key="3">
    <source>
        <dbReference type="ARBA" id="ARBA00022525"/>
    </source>
</evidence>